<dbReference type="InterPro" id="IPR029006">
    <property type="entry name" value="ADF-H/Gelsolin-like_dom_sf"/>
</dbReference>
<dbReference type="GO" id="GO:0003779">
    <property type="term" value="F:actin binding"/>
    <property type="evidence" value="ECO:0007669"/>
    <property type="project" value="UniProtKB-KW"/>
</dbReference>
<comment type="similarity">
    <text evidence="2">Belongs to the actin-binding proteins ADF family.</text>
</comment>
<dbReference type="PRINTS" id="PR00006">
    <property type="entry name" value="COFILIN"/>
</dbReference>
<evidence type="ECO:0000313" key="9">
    <source>
        <dbReference type="Proteomes" id="UP001211907"/>
    </source>
</evidence>
<comment type="caution">
    <text evidence="8">The sequence shown here is derived from an EMBL/GenBank/DDBJ whole genome shotgun (WGS) entry which is preliminary data.</text>
</comment>
<evidence type="ECO:0000256" key="6">
    <source>
        <dbReference type="SAM" id="MobiDB-lite"/>
    </source>
</evidence>
<reference evidence="8" key="1">
    <citation type="submission" date="2020-05" db="EMBL/GenBank/DDBJ databases">
        <title>Phylogenomic resolution of chytrid fungi.</title>
        <authorList>
            <person name="Stajich J.E."/>
            <person name="Amses K."/>
            <person name="Simmons R."/>
            <person name="Seto K."/>
            <person name="Myers J."/>
            <person name="Bonds A."/>
            <person name="Quandt C.A."/>
            <person name="Barry K."/>
            <person name="Liu P."/>
            <person name="Grigoriev I."/>
            <person name="Longcore J.E."/>
            <person name="James T.Y."/>
        </authorList>
    </citation>
    <scope>NUCLEOTIDE SEQUENCE</scope>
    <source>
        <strain evidence="8">JEL0513</strain>
    </source>
</reference>
<dbReference type="PROSITE" id="PS51263">
    <property type="entry name" value="ADF_H"/>
    <property type="match status" value="1"/>
</dbReference>
<feature type="domain" description="ADF-H" evidence="7">
    <location>
        <begin position="12"/>
        <end position="157"/>
    </location>
</feature>
<dbReference type="PANTHER" id="PTHR11913">
    <property type="entry name" value="COFILIN-RELATED"/>
    <property type="match status" value="1"/>
</dbReference>
<dbReference type="SMART" id="SM00102">
    <property type="entry name" value="ADF"/>
    <property type="match status" value="1"/>
</dbReference>
<dbReference type="GO" id="GO:0015629">
    <property type="term" value="C:actin cytoskeleton"/>
    <property type="evidence" value="ECO:0007669"/>
    <property type="project" value="InterPro"/>
</dbReference>
<organism evidence="8 9">
    <name type="scientific">Physocladia obscura</name>
    <dbReference type="NCBI Taxonomy" id="109957"/>
    <lineage>
        <taxon>Eukaryota</taxon>
        <taxon>Fungi</taxon>
        <taxon>Fungi incertae sedis</taxon>
        <taxon>Chytridiomycota</taxon>
        <taxon>Chytridiomycota incertae sedis</taxon>
        <taxon>Chytridiomycetes</taxon>
        <taxon>Chytridiales</taxon>
        <taxon>Chytriomycetaceae</taxon>
        <taxon>Physocladia</taxon>
    </lineage>
</organism>
<evidence type="ECO:0000256" key="5">
    <source>
        <dbReference type="ARBA" id="ARBA00032427"/>
    </source>
</evidence>
<evidence type="ECO:0000313" key="8">
    <source>
        <dbReference type="EMBL" id="KAJ3135753.1"/>
    </source>
</evidence>
<evidence type="ECO:0000256" key="2">
    <source>
        <dbReference type="ARBA" id="ARBA00006844"/>
    </source>
</evidence>
<dbReference type="GO" id="GO:0016363">
    <property type="term" value="C:nuclear matrix"/>
    <property type="evidence" value="ECO:0007669"/>
    <property type="project" value="UniProtKB-SubCell"/>
</dbReference>
<proteinExistence type="inferred from homology"/>
<gene>
    <name evidence="8" type="primary">COF1_1</name>
    <name evidence="8" type="ORF">HK100_002398</name>
</gene>
<evidence type="ECO:0000256" key="4">
    <source>
        <dbReference type="ARBA" id="ARBA00023203"/>
    </source>
</evidence>
<feature type="region of interest" description="Disordered" evidence="6">
    <location>
        <begin position="1"/>
        <end position="21"/>
    </location>
</feature>
<evidence type="ECO:0000259" key="7">
    <source>
        <dbReference type="PROSITE" id="PS51263"/>
    </source>
</evidence>
<name>A0AAD5T771_9FUNG</name>
<dbReference type="InterPro" id="IPR017904">
    <property type="entry name" value="ADF/Cofilin"/>
</dbReference>
<dbReference type="Gene3D" id="3.40.20.10">
    <property type="entry name" value="Severin"/>
    <property type="match status" value="1"/>
</dbReference>
<dbReference type="Pfam" id="PF00241">
    <property type="entry name" value="Cofilin_ADF"/>
    <property type="match status" value="1"/>
</dbReference>
<keyword evidence="4" id="KW-0009">Actin-binding</keyword>
<comment type="subcellular location">
    <subcellularLocation>
        <location evidence="1">Nucleus matrix</location>
    </subcellularLocation>
</comment>
<dbReference type="SUPFAM" id="SSF55753">
    <property type="entry name" value="Actin depolymerizing proteins"/>
    <property type="match status" value="1"/>
</dbReference>
<evidence type="ECO:0000256" key="3">
    <source>
        <dbReference type="ARBA" id="ARBA00015630"/>
    </source>
</evidence>
<accession>A0AAD5T771</accession>
<protein>
    <recommendedName>
        <fullName evidence="3">Cofilin</fullName>
    </recommendedName>
    <alternativeName>
        <fullName evidence="5">Actin-depolymerizing factor 1</fullName>
    </alternativeName>
</protein>
<evidence type="ECO:0000256" key="1">
    <source>
        <dbReference type="ARBA" id="ARBA00004109"/>
    </source>
</evidence>
<dbReference type="GO" id="GO:0030042">
    <property type="term" value="P:actin filament depolymerization"/>
    <property type="evidence" value="ECO:0007669"/>
    <property type="project" value="InterPro"/>
</dbReference>
<keyword evidence="9" id="KW-1185">Reference proteome</keyword>
<dbReference type="AlphaFoldDB" id="A0AAD5T771"/>
<dbReference type="Proteomes" id="UP001211907">
    <property type="component" value="Unassembled WGS sequence"/>
</dbReference>
<dbReference type="EMBL" id="JADGJH010000156">
    <property type="protein sequence ID" value="KAJ3135753.1"/>
    <property type="molecule type" value="Genomic_DNA"/>
</dbReference>
<dbReference type="CDD" id="cd11286">
    <property type="entry name" value="ADF_cofilin_like"/>
    <property type="match status" value="1"/>
</dbReference>
<sequence>MAIAIWKNSGDGASDNQRERDMERLNKGKYEELKLRRKYAYIVYKIEGDSIVIEKSLTSDEAARLGSEATYESFIALMPESEGRYGVYDFEYDSGSDGIRNKLIFFLWAPDTAKIKSRMIYASSKQAIRQRLDGISTEIQCTDQSELAFEAVFQNLAPNGAKPLVKPPKA</sequence>
<dbReference type="InterPro" id="IPR002108">
    <property type="entry name" value="ADF-H"/>
</dbReference>